<feature type="non-terminal residue" evidence="1">
    <location>
        <position position="1"/>
    </location>
</feature>
<name>A0ABN7X3V4_GIGMA</name>
<protein>
    <submittedName>
        <fullName evidence="1">24026_t:CDS:1</fullName>
    </submittedName>
</protein>
<feature type="non-terminal residue" evidence="1">
    <location>
        <position position="176"/>
    </location>
</feature>
<dbReference type="Proteomes" id="UP000789901">
    <property type="component" value="Unassembled WGS sequence"/>
</dbReference>
<proteinExistence type="predicted"/>
<gene>
    <name evidence="1" type="ORF">GMARGA_LOCUS37909</name>
</gene>
<sequence length="176" mass="19896">TFESVQQIFNTESIPSISNPLSLSNLSSESNLSSISSQSSTSNLSYATEQLAKSLCRHPEIQQRKDGQSLSSKLLSENEWNKLEELITLLAPFAQMTKLIGESHYPTLSMMLPTISRLFTHLNQMKASLILPNILDVFEMATNTIDTLVQTEMDCFYDGKIRIEHLIDDELECYEK</sequence>
<evidence type="ECO:0000313" key="2">
    <source>
        <dbReference type="Proteomes" id="UP000789901"/>
    </source>
</evidence>
<dbReference type="InterPro" id="IPR012337">
    <property type="entry name" value="RNaseH-like_sf"/>
</dbReference>
<dbReference type="EMBL" id="CAJVQB010081469">
    <property type="protein sequence ID" value="CAG8845933.1"/>
    <property type="molecule type" value="Genomic_DNA"/>
</dbReference>
<comment type="caution">
    <text evidence="1">The sequence shown here is derived from an EMBL/GenBank/DDBJ whole genome shotgun (WGS) entry which is preliminary data.</text>
</comment>
<dbReference type="SUPFAM" id="SSF53098">
    <property type="entry name" value="Ribonuclease H-like"/>
    <property type="match status" value="1"/>
</dbReference>
<keyword evidence="2" id="KW-1185">Reference proteome</keyword>
<reference evidence="1 2" key="1">
    <citation type="submission" date="2021-06" db="EMBL/GenBank/DDBJ databases">
        <authorList>
            <person name="Kallberg Y."/>
            <person name="Tangrot J."/>
            <person name="Rosling A."/>
        </authorList>
    </citation>
    <scope>NUCLEOTIDE SEQUENCE [LARGE SCALE GENOMIC DNA]</scope>
    <source>
        <strain evidence="1 2">120-4 pot B 10/14</strain>
    </source>
</reference>
<organism evidence="1 2">
    <name type="scientific">Gigaspora margarita</name>
    <dbReference type="NCBI Taxonomy" id="4874"/>
    <lineage>
        <taxon>Eukaryota</taxon>
        <taxon>Fungi</taxon>
        <taxon>Fungi incertae sedis</taxon>
        <taxon>Mucoromycota</taxon>
        <taxon>Glomeromycotina</taxon>
        <taxon>Glomeromycetes</taxon>
        <taxon>Diversisporales</taxon>
        <taxon>Gigasporaceae</taxon>
        <taxon>Gigaspora</taxon>
    </lineage>
</organism>
<accession>A0ABN7X3V4</accession>
<evidence type="ECO:0000313" key="1">
    <source>
        <dbReference type="EMBL" id="CAG8845933.1"/>
    </source>
</evidence>